<feature type="site" description="Important for beta-aspartyl-AMP intermediate formation" evidence="13">
    <location>
        <position position="343"/>
    </location>
</feature>
<reference evidence="15" key="1">
    <citation type="journal article" date="2005" name="Environ. Microbiol.">
        <title>Genetic and functional properties of uncultivated thermophilic crenarchaeotes from a subsurface gold mine as revealed by analysis of genome fragments.</title>
        <authorList>
            <person name="Nunoura T."/>
            <person name="Hirayama H."/>
            <person name="Takami H."/>
            <person name="Oida H."/>
            <person name="Nishi S."/>
            <person name="Shimamura S."/>
            <person name="Suzuki Y."/>
            <person name="Inagaki F."/>
            <person name="Takai K."/>
            <person name="Nealson K.H."/>
            <person name="Horikoshi K."/>
        </authorList>
    </citation>
    <scope>NUCLEOTIDE SEQUENCE</scope>
</reference>
<dbReference type="InterPro" id="IPR006426">
    <property type="entry name" value="Asn_synth_AEB"/>
</dbReference>
<dbReference type="EMBL" id="AP011801">
    <property type="protein sequence ID" value="BAL58648.1"/>
    <property type="molecule type" value="Genomic_DNA"/>
</dbReference>
<evidence type="ECO:0000259" key="14">
    <source>
        <dbReference type="PROSITE" id="PS51278"/>
    </source>
</evidence>
<feature type="binding site" evidence="12">
    <location>
        <position position="99"/>
    </location>
    <ligand>
        <name>L-glutamine</name>
        <dbReference type="ChEBI" id="CHEBI:58359"/>
    </ligand>
</feature>
<evidence type="ECO:0000256" key="4">
    <source>
        <dbReference type="ARBA" id="ARBA00022605"/>
    </source>
</evidence>
<dbReference type="Pfam" id="PF00733">
    <property type="entry name" value="Asn_synthase"/>
    <property type="match status" value="2"/>
</dbReference>
<dbReference type="SUPFAM" id="SSF52402">
    <property type="entry name" value="Adenine nucleotide alpha hydrolases-like"/>
    <property type="match status" value="1"/>
</dbReference>
<evidence type="ECO:0000256" key="9">
    <source>
        <dbReference type="ARBA" id="ARBA00029440"/>
    </source>
</evidence>
<dbReference type="NCBIfam" id="TIGR01536">
    <property type="entry name" value="asn_synth_AEB"/>
    <property type="match status" value="1"/>
</dbReference>
<feature type="active site" description="For GATase activity" evidence="11">
    <location>
        <position position="2"/>
    </location>
</feature>
<keyword evidence="5 12" id="KW-0547">Nucleotide-binding</keyword>
<evidence type="ECO:0000256" key="6">
    <source>
        <dbReference type="ARBA" id="ARBA00022840"/>
    </source>
</evidence>
<evidence type="ECO:0000256" key="5">
    <source>
        <dbReference type="ARBA" id="ARBA00022741"/>
    </source>
</evidence>
<evidence type="ECO:0000256" key="7">
    <source>
        <dbReference type="ARBA" id="ARBA00022888"/>
    </source>
</evidence>
<sequence>MCGIVGYFELERTSSRRAVSLETMLERLRHRGPNDSGIWRNKRAALGHTRLAIIDVPGGHQPIANEDGSVHIVYNGEIYNFLDLRSPLMHRHQLRTRTDTEVVVHWYEDHGPDCVKFFDGMFAFALVDGDELFLARDPLGVKPLYYALADGRLYFASEIKALLPITSDIIEFPPGHWFHSQLGWKKYWDLSPSPSPKEGGELPLPFREGGRGVRSDWAALVRDALSASVTKRLISDVPVGVFLSGGLDSSLVAALMKEHIPGLHSFSVGTPHGQDPHYARRVAQYLGTIHHEYIYSEAEMLQILPTVIYHLESFDFALVRSAIANYFVARLARDFVKVVLVGEGADELFGGYHYLKEIADEEQLRRELVAITSQLHNSNLQRVDRMTMAHGLEGREPYLDLELVQLALEIPAPLKRHNGIEKYILRKAFEGLLPHEILWREKEKFSRGAGSALVFEQIAEREIPDREFARERHLPTGLTLRSKEELYYYRIWRRYFPDTVIHCLSWTHRPEAR</sequence>
<dbReference type="PROSITE" id="PS51278">
    <property type="entry name" value="GATASE_TYPE_2"/>
    <property type="match status" value="1"/>
</dbReference>
<dbReference type="InterPro" id="IPR017932">
    <property type="entry name" value="GATase_2_dom"/>
</dbReference>
<comment type="pathway">
    <text evidence="9">Amino-acid biosynthesis.</text>
</comment>
<dbReference type="PIRSF" id="PIRSF001589">
    <property type="entry name" value="Asn_synthetase_glu-h"/>
    <property type="match status" value="1"/>
</dbReference>
<comment type="catalytic activity">
    <reaction evidence="10">
        <text>L-aspartate + L-glutamine + ATP + H2O = L-asparagine + L-glutamate + AMP + diphosphate + H(+)</text>
        <dbReference type="Rhea" id="RHEA:12228"/>
        <dbReference type="ChEBI" id="CHEBI:15377"/>
        <dbReference type="ChEBI" id="CHEBI:15378"/>
        <dbReference type="ChEBI" id="CHEBI:29985"/>
        <dbReference type="ChEBI" id="CHEBI:29991"/>
        <dbReference type="ChEBI" id="CHEBI:30616"/>
        <dbReference type="ChEBI" id="CHEBI:33019"/>
        <dbReference type="ChEBI" id="CHEBI:58048"/>
        <dbReference type="ChEBI" id="CHEBI:58359"/>
        <dbReference type="ChEBI" id="CHEBI:456215"/>
        <dbReference type="EC" id="6.3.5.4"/>
    </reaction>
</comment>
<comment type="similarity">
    <text evidence="1">Belongs to the asparagine synthetase family.</text>
</comment>
<dbReference type="InterPro" id="IPR001962">
    <property type="entry name" value="Asn_synthase"/>
</dbReference>
<dbReference type="PANTHER" id="PTHR11772">
    <property type="entry name" value="ASPARAGINE SYNTHETASE"/>
    <property type="match status" value="1"/>
</dbReference>
<feature type="domain" description="Glutamine amidotransferase type-2" evidence="14">
    <location>
        <begin position="2"/>
        <end position="183"/>
    </location>
</feature>
<evidence type="ECO:0000256" key="3">
    <source>
        <dbReference type="ARBA" id="ARBA00022598"/>
    </source>
</evidence>
<dbReference type="GO" id="GO:0005524">
    <property type="term" value="F:ATP binding"/>
    <property type="evidence" value="ECO:0007669"/>
    <property type="project" value="UniProtKB-KW"/>
</dbReference>
<evidence type="ECO:0000256" key="8">
    <source>
        <dbReference type="ARBA" id="ARBA00022962"/>
    </source>
</evidence>
<evidence type="ECO:0000256" key="11">
    <source>
        <dbReference type="PIRSR" id="PIRSR001589-1"/>
    </source>
</evidence>
<dbReference type="AlphaFoldDB" id="H5SRD1"/>
<dbReference type="Gene3D" id="3.40.50.620">
    <property type="entry name" value="HUPs"/>
    <property type="match status" value="1"/>
</dbReference>
<name>H5SRD1_ACEAU</name>
<dbReference type="PANTHER" id="PTHR11772:SF2">
    <property type="entry name" value="ASPARAGINE SYNTHETASE [GLUTAMINE-HYDROLYZING]"/>
    <property type="match status" value="1"/>
</dbReference>
<dbReference type="SUPFAM" id="SSF56235">
    <property type="entry name" value="N-terminal nucleophile aminohydrolases (Ntn hydrolases)"/>
    <property type="match status" value="1"/>
</dbReference>
<evidence type="ECO:0000256" key="2">
    <source>
        <dbReference type="ARBA" id="ARBA00012737"/>
    </source>
</evidence>
<dbReference type="InterPro" id="IPR050795">
    <property type="entry name" value="Asn_Synthetase"/>
</dbReference>
<keyword evidence="3" id="KW-0436">Ligase</keyword>
<evidence type="ECO:0000256" key="1">
    <source>
        <dbReference type="ARBA" id="ARBA00005752"/>
    </source>
</evidence>
<dbReference type="InterPro" id="IPR033738">
    <property type="entry name" value="AsnB_N"/>
</dbReference>
<keyword evidence="4 11" id="KW-0028">Amino-acid biosynthesis</keyword>
<dbReference type="GO" id="GO:0004066">
    <property type="term" value="F:asparagine synthase (glutamine-hydrolyzing) activity"/>
    <property type="evidence" value="ECO:0007669"/>
    <property type="project" value="UniProtKB-EC"/>
</dbReference>
<dbReference type="InterPro" id="IPR029055">
    <property type="entry name" value="Ntn_hydrolases_N"/>
</dbReference>
<dbReference type="EC" id="6.3.5.4" evidence="2"/>
<dbReference type="GO" id="GO:0005829">
    <property type="term" value="C:cytosol"/>
    <property type="evidence" value="ECO:0007669"/>
    <property type="project" value="TreeGrafter"/>
</dbReference>
<dbReference type="Gene3D" id="3.60.20.10">
    <property type="entry name" value="Glutamine Phosphoribosylpyrophosphate, subunit 1, domain 1"/>
    <property type="match status" value="1"/>
</dbReference>
<dbReference type="NCBIfam" id="NF006949">
    <property type="entry name" value="PRK09431.1"/>
    <property type="match status" value="1"/>
</dbReference>
<feature type="binding site" evidence="12">
    <location>
        <position position="268"/>
    </location>
    <ligand>
        <name>ATP</name>
        <dbReference type="ChEBI" id="CHEBI:30616"/>
    </ligand>
</feature>
<organism evidence="15">
    <name type="scientific">Acetithermum autotrophicum</name>
    <dbReference type="NCBI Taxonomy" id="1446466"/>
    <lineage>
        <taxon>Bacteria</taxon>
        <taxon>Candidatus Bipolaricaulota</taxon>
        <taxon>Candidatus Acetithermum</taxon>
    </lineage>
</organism>
<dbReference type="InterPro" id="IPR014729">
    <property type="entry name" value="Rossmann-like_a/b/a_fold"/>
</dbReference>
<gene>
    <name evidence="15" type="ORF">HGMM_OP2C196</name>
</gene>
<evidence type="ECO:0000256" key="12">
    <source>
        <dbReference type="PIRSR" id="PIRSR001589-2"/>
    </source>
</evidence>
<reference evidence="15" key="2">
    <citation type="journal article" date="2012" name="PLoS ONE">
        <title>A Deeply Branching Thermophilic Bacterium with an Ancient Acetyl-CoA Pathway Dominates a Subsurface Ecosystem.</title>
        <authorList>
            <person name="Takami H."/>
            <person name="Noguchi H."/>
            <person name="Takaki Y."/>
            <person name="Uchiyama I."/>
            <person name="Toyoda A."/>
            <person name="Nishi S."/>
            <person name="Chee G.-J."/>
            <person name="Arai W."/>
            <person name="Nunoura T."/>
            <person name="Itoh T."/>
            <person name="Hattori M."/>
            <person name="Takai K."/>
        </authorList>
    </citation>
    <scope>NUCLEOTIDE SEQUENCE</scope>
</reference>
<dbReference type="CDD" id="cd00712">
    <property type="entry name" value="AsnB"/>
    <property type="match status" value="1"/>
</dbReference>
<dbReference type="CDD" id="cd01991">
    <property type="entry name" value="Asn_synthase_B_C"/>
    <property type="match status" value="1"/>
</dbReference>
<dbReference type="GO" id="GO:0006529">
    <property type="term" value="P:asparagine biosynthetic process"/>
    <property type="evidence" value="ECO:0007669"/>
    <property type="project" value="UniProtKB-KW"/>
</dbReference>
<evidence type="ECO:0000313" key="15">
    <source>
        <dbReference type="EMBL" id="BAL58648.1"/>
    </source>
</evidence>
<keyword evidence="7 11" id="KW-0061">Asparagine biosynthesis</keyword>
<proteinExistence type="inferred from homology"/>
<dbReference type="Pfam" id="PF13537">
    <property type="entry name" value="GATase_7"/>
    <property type="match status" value="1"/>
</dbReference>
<keyword evidence="8 11" id="KW-0315">Glutamine amidotransferase</keyword>
<accession>H5SRD1</accession>
<evidence type="ECO:0000256" key="13">
    <source>
        <dbReference type="PIRSR" id="PIRSR001589-3"/>
    </source>
</evidence>
<keyword evidence="6 12" id="KW-0067">ATP-binding</keyword>
<evidence type="ECO:0000256" key="10">
    <source>
        <dbReference type="ARBA" id="ARBA00048741"/>
    </source>
</evidence>
<protein>
    <recommendedName>
        <fullName evidence="2">asparagine synthase (glutamine-hydrolyzing)</fullName>
        <ecNumber evidence="2">6.3.5.4</ecNumber>
    </recommendedName>
</protein>